<evidence type="ECO:0000313" key="2">
    <source>
        <dbReference type="Proteomes" id="UP001207930"/>
    </source>
</evidence>
<keyword evidence="2" id="KW-1185">Reference proteome</keyword>
<name>A0ABT3FLU9_9BACT</name>
<proteinExistence type="predicted"/>
<reference evidence="1 2" key="1">
    <citation type="submission" date="2022-10" db="EMBL/GenBank/DDBJ databases">
        <title>Luteolibacter flavescens strain MCCC 1K03193, whole genome shotgun sequencing project.</title>
        <authorList>
            <person name="Zhao G."/>
            <person name="Shen L."/>
        </authorList>
    </citation>
    <scope>NUCLEOTIDE SEQUENCE [LARGE SCALE GENOMIC DNA]</scope>
    <source>
        <strain evidence="1 2">MCCC 1K03193</strain>
    </source>
</reference>
<evidence type="ECO:0000313" key="1">
    <source>
        <dbReference type="EMBL" id="MCW1884226.1"/>
    </source>
</evidence>
<dbReference type="Proteomes" id="UP001207930">
    <property type="component" value="Unassembled WGS sequence"/>
</dbReference>
<sequence>IPPRSHRKEQRAYDRHLYKIRHLVESAFLKLKQWRGISTRYAKKASSYLAAVQLRCALMWAEIL</sequence>
<protein>
    <submittedName>
        <fullName evidence="1">IS5/IS1182 family transposase</fullName>
    </submittedName>
</protein>
<organism evidence="1 2">
    <name type="scientific">Luteolibacter flavescens</name>
    <dbReference type="NCBI Taxonomy" id="1859460"/>
    <lineage>
        <taxon>Bacteria</taxon>
        <taxon>Pseudomonadati</taxon>
        <taxon>Verrucomicrobiota</taxon>
        <taxon>Verrucomicrobiia</taxon>
        <taxon>Verrucomicrobiales</taxon>
        <taxon>Verrucomicrobiaceae</taxon>
        <taxon>Luteolibacter</taxon>
    </lineage>
</organism>
<comment type="caution">
    <text evidence="1">The sequence shown here is derived from an EMBL/GenBank/DDBJ whole genome shotgun (WGS) entry which is preliminary data.</text>
</comment>
<dbReference type="EMBL" id="JAPDDS010000002">
    <property type="protein sequence ID" value="MCW1884226.1"/>
    <property type="molecule type" value="Genomic_DNA"/>
</dbReference>
<feature type="non-terminal residue" evidence="1">
    <location>
        <position position="1"/>
    </location>
</feature>
<gene>
    <name evidence="1" type="ORF">OKA04_05750</name>
</gene>
<accession>A0ABT3FLU9</accession>